<dbReference type="Gene3D" id="1.10.287.210">
    <property type="match status" value="1"/>
</dbReference>
<keyword evidence="1" id="KW-1015">Disulfide bond</keyword>
<dbReference type="PANTHER" id="PTHR10424:SF73">
    <property type="entry name" value="ENDOGENOUS RETROVIRUS GROUP FC1 ENV POLYPROTEIN-RELATED"/>
    <property type="match status" value="1"/>
</dbReference>
<dbReference type="AlphaFoldDB" id="A0AAY5KDC8"/>
<evidence type="ECO:0000313" key="4">
    <source>
        <dbReference type="Proteomes" id="UP000265140"/>
    </source>
</evidence>
<reference evidence="3" key="3">
    <citation type="submission" date="2025-09" db="UniProtKB">
        <authorList>
            <consortium name="Ensembl"/>
        </authorList>
    </citation>
    <scope>IDENTIFICATION</scope>
</reference>
<reference evidence="3 4" key="1">
    <citation type="submission" date="2020-02" db="EMBL/GenBank/DDBJ databases">
        <title>Esox lucius (northern pike) genome, fEsoLuc1, primary haplotype.</title>
        <authorList>
            <person name="Myers G."/>
            <person name="Karagic N."/>
            <person name="Meyer A."/>
            <person name="Pippel M."/>
            <person name="Reichard M."/>
            <person name="Winkler S."/>
            <person name="Tracey A."/>
            <person name="Sims Y."/>
            <person name="Howe K."/>
            <person name="Rhie A."/>
            <person name="Formenti G."/>
            <person name="Durbin R."/>
            <person name="Fedrigo O."/>
            <person name="Jarvis E.D."/>
        </authorList>
    </citation>
    <scope>NUCLEOTIDE SEQUENCE [LARGE SCALE GENOMIC DNA]</scope>
</reference>
<evidence type="ECO:0000256" key="2">
    <source>
        <dbReference type="SAM" id="Phobius"/>
    </source>
</evidence>
<sequence>MGGVVGSAGDSSVSSHVDGYYGMKTFLALSLKYAQTVNQSSCWLCTHTPFTAIGGIPLGVIPFTQSEMLGFGNMPIDSRDSCLIFGVQPLVIEGLTPLTSVTRMSLVQVGWSQCSQIADLAACDGNEFFLCTMSANLTLSNVSVAAFHANALGNIGSTGMVAPNGTYFICGPNAYVKLSPFWMGSCYLVPHIRHSVEPPFAKLHRRSIFESEQFFAISFPFHGMAKLARVMISMASSLEALINLTADGFTAVLAEMVAMRTVAMQNRVALDYLLAPQGCMCSVIGTECCTYIPDETDGVLDLADKIREEGAKFHNYNFDDMGLMAWLSSVFGKWGTFLFKLIAPIVACVMVFCLLVQTTKIFLDSLCRLCSDDHRNVYNGHLTWGLTSRNMICAR</sequence>
<dbReference type="Ensembl" id="ENSELUT00000101608.1">
    <property type="protein sequence ID" value="ENSELUP00000084307.1"/>
    <property type="gene ID" value="ENSELUG00000042262.1"/>
</dbReference>
<protein>
    <submittedName>
        <fullName evidence="3">Uncharacterized protein</fullName>
    </submittedName>
</protein>
<dbReference type="InterPro" id="IPR018154">
    <property type="entry name" value="TLV/ENV_coat_polyprotein"/>
</dbReference>
<evidence type="ECO:0000256" key="1">
    <source>
        <dbReference type="ARBA" id="ARBA00023157"/>
    </source>
</evidence>
<feature type="transmembrane region" description="Helical" evidence="2">
    <location>
        <begin position="337"/>
        <end position="356"/>
    </location>
</feature>
<name>A0AAY5KDC8_ESOLU</name>
<dbReference type="Proteomes" id="UP000265140">
    <property type="component" value="Chromosome 5"/>
</dbReference>
<accession>A0AAY5KDC8</accession>
<dbReference type="GeneTree" id="ENSGT00970000193754"/>
<proteinExistence type="predicted"/>
<dbReference type="PANTHER" id="PTHR10424">
    <property type="entry name" value="VIRAL ENVELOPE PROTEIN"/>
    <property type="match status" value="1"/>
</dbReference>
<organism evidence="3 4">
    <name type="scientific">Esox lucius</name>
    <name type="common">Northern pike</name>
    <dbReference type="NCBI Taxonomy" id="8010"/>
    <lineage>
        <taxon>Eukaryota</taxon>
        <taxon>Metazoa</taxon>
        <taxon>Chordata</taxon>
        <taxon>Craniata</taxon>
        <taxon>Vertebrata</taxon>
        <taxon>Euteleostomi</taxon>
        <taxon>Actinopterygii</taxon>
        <taxon>Neopterygii</taxon>
        <taxon>Teleostei</taxon>
        <taxon>Protacanthopterygii</taxon>
        <taxon>Esociformes</taxon>
        <taxon>Esocidae</taxon>
        <taxon>Esox</taxon>
    </lineage>
</organism>
<evidence type="ECO:0000313" key="3">
    <source>
        <dbReference type="Ensembl" id="ENSELUP00000084307.1"/>
    </source>
</evidence>
<keyword evidence="4" id="KW-1185">Reference proteome</keyword>
<dbReference type="SUPFAM" id="SSF58069">
    <property type="entry name" value="Virus ectodomain"/>
    <property type="match status" value="1"/>
</dbReference>
<dbReference type="Pfam" id="PF00429">
    <property type="entry name" value="TLV_coat"/>
    <property type="match status" value="1"/>
</dbReference>
<keyword evidence="2" id="KW-0812">Transmembrane</keyword>
<reference evidence="3" key="2">
    <citation type="submission" date="2025-08" db="UniProtKB">
        <authorList>
            <consortium name="Ensembl"/>
        </authorList>
    </citation>
    <scope>IDENTIFICATION</scope>
</reference>
<keyword evidence="2" id="KW-0472">Membrane</keyword>
<keyword evidence="2" id="KW-1133">Transmembrane helix</keyword>